<dbReference type="GO" id="GO:0046103">
    <property type="term" value="P:inosine biosynthetic process"/>
    <property type="evidence" value="ECO:0007669"/>
    <property type="project" value="TreeGrafter"/>
</dbReference>
<dbReference type="AlphaFoldDB" id="A0A0W0X2B3"/>
<dbReference type="RefSeq" id="WP_058388866.1">
    <property type="nucleotide sequence ID" value="NZ_KV441803.1"/>
</dbReference>
<sequence>MRLNIFFLFFSFFFQTNVIADIHHHVHDIQTDPNALYAFFKEMPKGGELHYHLAGGAYPEAMLNLAQKHGYCLDTKSFSILKSTELCKGIMASDLLSQPWVYEQTIRAWSMKDFIPGKESAHDHFFSSFYKFMPIVADFRPQLLAEIMQRAANQHELYLEIMILPDNAQSANYGALLKDIPSLNDKKKLLLSNKKFLDNNKHTINESRRILQQARHELHCDTQPQQPVCNLTVKFQYYILREQPLDQVFAQALNGFIAASQSPDIIAINLVQAEDGIISLRDYRHQMQIINFLHETYPNVHIALHAGELSPKAVSPDALNFHIHDAVFTGKAERIGHGVDIAYENNAEILMNHMAKKPIAVEINLTSNQEILNISGVNHPLRYYLLHQVPVVLSTDDEGILRTDLTRQYVEAVLHHGLDYQTIKTINRNALTYSFLPGNSLWSNANQGIPVKVCLNLNSQACKSFIKDNEKARLQWQLETQLLAFEKQYNATRN</sequence>
<dbReference type="Gene3D" id="3.20.20.140">
    <property type="entry name" value="Metal-dependent hydrolases"/>
    <property type="match status" value="1"/>
</dbReference>
<protein>
    <recommendedName>
        <fullName evidence="3">adenosine deaminase</fullName>
        <ecNumber evidence="3">3.5.4.4</ecNumber>
    </recommendedName>
</protein>
<accession>A0A0W0X2B3</accession>
<dbReference type="PANTHER" id="PTHR11409:SF43">
    <property type="entry name" value="ADENOSINE DEAMINASE"/>
    <property type="match status" value="1"/>
</dbReference>
<dbReference type="PATRIC" id="fig|29423.5.peg.1253"/>
<keyword evidence="5" id="KW-0378">Hydrolase</keyword>
<dbReference type="InterPro" id="IPR006330">
    <property type="entry name" value="Ado/ade_deaminase"/>
</dbReference>
<evidence type="ECO:0000256" key="6">
    <source>
        <dbReference type="ARBA" id="ARBA00022833"/>
    </source>
</evidence>
<evidence type="ECO:0000256" key="4">
    <source>
        <dbReference type="ARBA" id="ARBA00022723"/>
    </source>
</evidence>
<dbReference type="GO" id="GO:0006154">
    <property type="term" value="P:adenosine catabolic process"/>
    <property type="evidence" value="ECO:0007669"/>
    <property type="project" value="TreeGrafter"/>
</dbReference>
<dbReference type="InterPro" id="IPR001365">
    <property type="entry name" value="A_deaminase_dom"/>
</dbReference>
<organism evidence="8 9">
    <name type="scientific">Legionella oakridgensis</name>
    <dbReference type="NCBI Taxonomy" id="29423"/>
    <lineage>
        <taxon>Bacteria</taxon>
        <taxon>Pseudomonadati</taxon>
        <taxon>Pseudomonadota</taxon>
        <taxon>Gammaproteobacteria</taxon>
        <taxon>Legionellales</taxon>
        <taxon>Legionellaceae</taxon>
        <taxon>Legionella</taxon>
    </lineage>
</organism>
<evidence type="ECO:0000313" key="9">
    <source>
        <dbReference type="Proteomes" id="UP000054858"/>
    </source>
</evidence>
<comment type="caution">
    <text evidence="8">The sequence shown here is derived from an EMBL/GenBank/DDBJ whole genome shotgun (WGS) entry which is preliminary data.</text>
</comment>
<comment type="similarity">
    <text evidence="2">Belongs to the metallo-dependent hydrolases superfamily. Adenosine and AMP deaminases family.</text>
</comment>
<proteinExistence type="inferred from homology"/>
<evidence type="ECO:0000256" key="2">
    <source>
        <dbReference type="ARBA" id="ARBA00006676"/>
    </source>
</evidence>
<name>A0A0W0X2B3_9GAMM</name>
<evidence type="ECO:0000256" key="1">
    <source>
        <dbReference type="ARBA" id="ARBA00001947"/>
    </source>
</evidence>
<dbReference type="PANTHER" id="PTHR11409">
    <property type="entry name" value="ADENOSINE DEAMINASE"/>
    <property type="match status" value="1"/>
</dbReference>
<evidence type="ECO:0000259" key="7">
    <source>
        <dbReference type="Pfam" id="PF00962"/>
    </source>
</evidence>
<feature type="domain" description="Adenosine deaminase" evidence="7">
    <location>
        <begin position="231"/>
        <end position="438"/>
    </location>
</feature>
<dbReference type="Proteomes" id="UP000054858">
    <property type="component" value="Unassembled WGS sequence"/>
</dbReference>
<gene>
    <name evidence="8" type="primary">add_2</name>
    <name evidence="8" type="ORF">Loak_1199</name>
</gene>
<dbReference type="EC" id="3.5.4.4" evidence="3"/>
<evidence type="ECO:0000256" key="3">
    <source>
        <dbReference type="ARBA" id="ARBA00012784"/>
    </source>
</evidence>
<dbReference type="GO" id="GO:0046872">
    <property type="term" value="F:metal ion binding"/>
    <property type="evidence" value="ECO:0007669"/>
    <property type="project" value="UniProtKB-KW"/>
</dbReference>
<dbReference type="InterPro" id="IPR032466">
    <property type="entry name" value="Metal_Hydrolase"/>
</dbReference>
<evidence type="ECO:0000313" key="8">
    <source>
        <dbReference type="EMBL" id="KTD38711.1"/>
    </source>
</evidence>
<dbReference type="GO" id="GO:0004000">
    <property type="term" value="F:adenosine deaminase activity"/>
    <property type="evidence" value="ECO:0007669"/>
    <property type="project" value="TreeGrafter"/>
</dbReference>
<evidence type="ECO:0000256" key="5">
    <source>
        <dbReference type="ARBA" id="ARBA00022801"/>
    </source>
</evidence>
<dbReference type="GO" id="GO:0043103">
    <property type="term" value="P:hypoxanthine salvage"/>
    <property type="evidence" value="ECO:0007669"/>
    <property type="project" value="TreeGrafter"/>
</dbReference>
<dbReference type="SUPFAM" id="SSF51556">
    <property type="entry name" value="Metallo-dependent hydrolases"/>
    <property type="match status" value="1"/>
</dbReference>
<dbReference type="GO" id="GO:0005829">
    <property type="term" value="C:cytosol"/>
    <property type="evidence" value="ECO:0007669"/>
    <property type="project" value="TreeGrafter"/>
</dbReference>
<keyword evidence="4" id="KW-0479">Metal-binding</keyword>
<keyword evidence="6" id="KW-0862">Zinc</keyword>
<reference evidence="8 9" key="1">
    <citation type="submission" date="2015-11" db="EMBL/GenBank/DDBJ databases">
        <title>Genomic analysis of 38 Legionella species identifies large and diverse effector repertoires.</title>
        <authorList>
            <person name="Burstein D."/>
            <person name="Amaro F."/>
            <person name="Zusman T."/>
            <person name="Lifshitz Z."/>
            <person name="Cohen O."/>
            <person name="Gilbert J.A."/>
            <person name="Pupko T."/>
            <person name="Shuman H.A."/>
            <person name="Segal G."/>
        </authorList>
    </citation>
    <scope>NUCLEOTIDE SEQUENCE [LARGE SCALE GENOMIC DNA]</scope>
    <source>
        <strain evidence="8 9">Oak Ridge-10</strain>
    </source>
</reference>
<dbReference type="Pfam" id="PF00962">
    <property type="entry name" value="A_deaminase"/>
    <property type="match status" value="1"/>
</dbReference>
<dbReference type="EMBL" id="LNYP01000024">
    <property type="protein sequence ID" value="KTD38711.1"/>
    <property type="molecule type" value="Genomic_DNA"/>
</dbReference>
<comment type="cofactor">
    <cofactor evidence="1">
        <name>Zn(2+)</name>
        <dbReference type="ChEBI" id="CHEBI:29105"/>
    </cofactor>
</comment>